<gene>
    <name evidence="13" type="ORF">GCM10022210_48130</name>
</gene>
<evidence type="ECO:0000256" key="2">
    <source>
        <dbReference type="ARBA" id="ARBA00022448"/>
    </source>
</evidence>
<keyword evidence="10" id="KW-0732">Signal</keyword>
<name>A0ABP7QXU7_9SPHI</name>
<dbReference type="InterPro" id="IPR000531">
    <property type="entry name" value="Beta-barrel_TonB"/>
</dbReference>
<evidence type="ECO:0000256" key="7">
    <source>
        <dbReference type="ARBA" id="ARBA00023237"/>
    </source>
</evidence>
<evidence type="ECO:0000313" key="14">
    <source>
        <dbReference type="Proteomes" id="UP001500742"/>
    </source>
</evidence>
<keyword evidence="3 8" id="KW-1134">Transmembrane beta strand</keyword>
<comment type="similarity">
    <text evidence="8 9">Belongs to the TonB-dependent receptor family.</text>
</comment>
<keyword evidence="6 8" id="KW-0472">Membrane</keyword>
<dbReference type="InterPro" id="IPR008969">
    <property type="entry name" value="CarboxyPept-like_regulatory"/>
</dbReference>
<evidence type="ECO:0000256" key="6">
    <source>
        <dbReference type="ARBA" id="ARBA00023136"/>
    </source>
</evidence>
<comment type="caution">
    <text evidence="13">The sequence shown here is derived from an EMBL/GenBank/DDBJ whole genome shotgun (WGS) entry which is preliminary data.</text>
</comment>
<dbReference type="InterPro" id="IPR039426">
    <property type="entry name" value="TonB-dep_rcpt-like"/>
</dbReference>
<dbReference type="NCBIfam" id="TIGR04057">
    <property type="entry name" value="SusC_RagA_signa"/>
    <property type="match status" value="1"/>
</dbReference>
<dbReference type="PROSITE" id="PS52016">
    <property type="entry name" value="TONB_DEPENDENT_REC_3"/>
    <property type="match status" value="1"/>
</dbReference>
<sequence>MRKSNTTLMQFFLAVLMLCYCSALSAQTSLTVKGTVTDDSGSIVAGATVTVKGTTSAVSTDQNGAYSIKVPNNSAILVFSFISMKAQEIAVNGRTTINAKLISTTTALSDVVVVGVGYGSQRKTDVTGAVQRVTREELIKESPTNVLQAMQGKLAGVDVTQSEGAPGASIQIKVRGTSTFYGSSEPLYVIDGIPFNGSASSQPSSINSAERSSVNALQFLNPNDIESIDVLKDASATAIYGSRGANGVVLITTRRGKSGKDRIEFNFTSGVSQVAKKLRVLNAQEYATYRNEGSDNSNKYTGTTYTQPYPGTTVGGVYVNGPQDYAGNNFSWQDQIFRTARYNNYSMNISGGSDAGTHSLSFNYTSQEGTIIHSDFTKFGMNVNLNRNVGKIFTIGTSTTIGRSVSNGVTTNVQRTDGADAGVTRSALTFPPTNESVTDFSSTRTGEAFFTTNPVIYASDILNKLTNLSIFSSNYFEVKIIDGLKFRQNIGLNSTQTDRDQFYPVTTYEGYSANGSALKGTSGFNNAAFESLLNYNKTFGKLHTITAILGGTYEVTNTSYRNQAATNFPTATLKNENLALALNQVTPAMGATNQKLQSFLARVNYTYSDRYVLTASLRRDGSSKFQENPFAYFPSGAIAWRVSNENFLKNKLSYLSDLKLRFSYGQTGNQGIAPYSTYDKLISEPYIFNGAQQVGIGPDYYSGPGNAKLKWETTASYNLGMDLSLFSSRLNLTIDAYKKNIHDLLQSVTVPASTGFPTQLVNAGNVVNKGLEIAIAATPVVTTNFTWNTNFNIAFNRNKITSLGNGALRNFAPAISTNDQPFIQAPGHPIGAIYGYVEDGYYNSIAEVRANPANAGISDAAALRLVGEIRYKDLDGKPNALTAADRTYIGDVNPKFTAGLTNSFRYKDFDASILVTSVYGNDIINMNTRFFALPGGSKNTLLSIYQGAWRDGADNSNATAPKVVLDYGRQTALFTRRFIEDGSYVRLKNITFGYTVKTKFAGLRLLKVSVMANNLLTLTKYKGYDPEVNGYGNDAARQGVDLGGYPNIRSYNINIRASF</sequence>
<evidence type="ECO:0000256" key="8">
    <source>
        <dbReference type="PROSITE-ProRule" id="PRU01360"/>
    </source>
</evidence>
<dbReference type="Gene3D" id="2.170.130.10">
    <property type="entry name" value="TonB-dependent receptor, plug domain"/>
    <property type="match status" value="1"/>
</dbReference>
<dbReference type="InterPro" id="IPR036942">
    <property type="entry name" value="Beta-barrel_TonB_sf"/>
</dbReference>
<dbReference type="InterPro" id="IPR037066">
    <property type="entry name" value="Plug_dom_sf"/>
</dbReference>
<keyword evidence="14" id="KW-1185">Reference proteome</keyword>
<evidence type="ECO:0000256" key="3">
    <source>
        <dbReference type="ARBA" id="ARBA00022452"/>
    </source>
</evidence>
<dbReference type="Pfam" id="PF07715">
    <property type="entry name" value="Plug"/>
    <property type="match status" value="1"/>
</dbReference>
<dbReference type="SUPFAM" id="SSF56935">
    <property type="entry name" value="Porins"/>
    <property type="match status" value="1"/>
</dbReference>
<feature type="signal peptide" evidence="10">
    <location>
        <begin position="1"/>
        <end position="25"/>
    </location>
</feature>
<dbReference type="Pfam" id="PF13715">
    <property type="entry name" value="CarbopepD_reg_2"/>
    <property type="match status" value="1"/>
</dbReference>
<evidence type="ECO:0000256" key="5">
    <source>
        <dbReference type="ARBA" id="ARBA00023077"/>
    </source>
</evidence>
<dbReference type="InterPro" id="IPR012910">
    <property type="entry name" value="Plug_dom"/>
</dbReference>
<dbReference type="RefSeq" id="WP_259087058.1">
    <property type="nucleotide sequence ID" value="NZ_BAAAZC010000031.1"/>
</dbReference>
<protein>
    <submittedName>
        <fullName evidence="13">TonB-dependent receptor</fullName>
    </submittedName>
</protein>
<dbReference type="InterPro" id="IPR023997">
    <property type="entry name" value="TonB-dep_OMP_SusC/RagA_CS"/>
</dbReference>
<evidence type="ECO:0000313" key="13">
    <source>
        <dbReference type="EMBL" id="GAA3989297.1"/>
    </source>
</evidence>
<keyword evidence="2 8" id="KW-0813">Transport</keyword>
<accession>A0ABP7QXU7</accession>
<keyword evidence="5 9" id="KW-0798">TonB box</keyword>
<evidence type="ECO:0000256" key="9">
    <source>
        <dbReference type="RuleBase" id="RU003357"/>
    </source>
</evidence>
<dbReference type="InterPro" id="IPR023996">
    <property type="entry name" value="TonB-dep_OMP_SusC/RagA"/>
</dbReference>
<feature type="domain" description="TonB-dependent receptor plug" evidence="12">
    <location>
        <begin position="123"/>
        <end position="248"/>
    </location>
</feature>
<keyword evidence="13" id="KW-0675">Receptor</keyword>
<evidence type="ECO:0000259" key="12">
    <source>
        <dbReference type="Pfam" id="PF07715"/>
    </source>
</evidence>
<organism evidence="13 14">
    <name type="scientific">Mucilaginibacter dorajii</name>
    <dbReference type="NCBI Taxonomy" id="692994"/>
    <lineage>
        <taxon>Bacteria</taxon>
        <taxon>Pseudomonadati</taxon>
        <taxon>Bacteroidota</taxon>
        <taxon>Sphingobacteriia</taxon>
        <taxon>Sphingobacteriales</taxon>
        <taxon>Sphingobacteriaceae</taxon>
        <taxon>Mucilaginibacter</taxon>
    </lineage>
</organism>
<dbReference type="Pfam" id="PF00593">
    <property type="entry name" value="TonB_dep_Rec_b-barrel"/>
    <property type="match status" value="1"/>
</dbReference>
<comment type="subcellular location">
    <subcellularLocation>
        <location evidence="1 8">Cell outer membrane</location>
        <topology evidence="1 8">Multi-pass membrane protein</topology>
    </subcellularLocation>
</comment>
<keyword evidence="4 8" id="KW-0812">Transmembrane</keyword>
<keyword evidence="7 8" id="KW-0998">Cell outer membrane</keyword>
<dbReference type="Gene3D" id="2.60.40.1120">
    <property type="entry name" value="Carboxypeptidase-like, regulatory domain"/>
    <property type="match status" value="1"/>
</dbReference>
<dbReference type="NCBIfam" id="TIGR04056">
    <property type="entry name" value="OMP_RagA_SusC"/>
    <property type="match status" value="1"/>
</dbReference>
<feature type="chain" id="PRO_5045785251" evidence="10">
    <location>
        <begin position="26"/>
        <end position="1059"/>
    </location>
</feature>
<dbReference type="EMBL" id="BAAAZC010000031">
    <property type="protein sequence ID" value="GAA3989297.1"/>
    <property type="molecule type" value="Genomic_DNA"/>
</dbReference>
<evidence type="ECO:0000256" key="10">
    <source>
        <dbReference type="SAM" id="SignalP"/>
    </source>
</evidence>
<evidence type="ECO:0000256" key="4">
    <source>
        <dbReference type="ARBA" id="ARBA00022692"/>
    </source>
</evidence>
<feature type="domain" description="TonB-dependent receptor-like beta-barrel" evidence="11">
    <location>
        <begin position="441"/>
        <end position="1015"/>
    </location>
</feature>
<dbReference type="Gene3D" id="2.40.170.20">
    <property type="entry name" value="TonB-dependent receptor, beta-barrel domain"/>
    <property type="match status" value="1"/>
</dbReference>
<evidence type="ECO:0000256" key="1">
    <source>
        <dbReference type="ARBA" id="ARBA00004571"/>
    </source>
</evidence>
<dbReference type="Proteomes" id="UP001500742">
    <property type="component" value="Unassembled WGS sequence"/>
</dbReference>
<evidence type="ECO:0000259" key="11">
    <source>
        <dbReference type="Pfam" id="PF00593"/>
    </source>
</evidence>
<reference evidence="14" key="1">
    <citation type="journal article" date="2019" name="Int. J. Syst. Evol. Microbiol.">
        <title>The Global Catalogue of Microorganisms (GCM) 10K type strain sequencing project: providing services to taxonomists for standard genome sequencing and annotation.</title>
        <authorList>
            <consortium name="The Broad Institute Genomics Platform"/>
            <consortium name="The Broad Institute Genome Sequencing Center for Infectious Disease"/>
            <person name="Wu L."/>
            <person name="Ma J."/>
        </authorList>
    </citation>
    <scope>NUCLEOTIDE SEQUENCE [LARGE SCALE GENOMIC DNA]</scope>
    <source>
        <strain evidence="14">JCM 16601</strain>
    </source>
</reference>
<dbReference type="SUPFAM" id="SSF49464">
    <property type="entry name" value="Carboxypeptidase regulatory domain-like"/>
    <property type="match status" value="1"/>
</dbReference>
<proteinExistence type="inferred from homology"/>